<keyword evidence="4" id="KW-0238">DNA-binding</keyword>
<dbReference type="SMART" id="SM00338">
    <property type="entry name" value="BRLZ"/>
    <property type="match status" value="1"/>
</dbReference>
<feature type="compositionally biased region" description="Low complexity" evidence="7">
    <location>
        <begin position="1"/>
        <end position="16"/>
    </location>
</feature>
<comment type="similarity">
    <text evidence="2">Belongs to the bZIP family.</text>
</comment>
<dbReference type="InterPro" id="IPR046347">
    <property type="entry name" value="bZIP_sf"/>
</dbReference>
<dbReference type="RefSeq" id="XP_044545073.1">
    <property type="nucleotide sequence ID" value="XM_044699022.1"/>
</dbReference>
<dbReference type="Gene3D" id="1.20.5.170">
    <property type="match status" value="1"/>
</dbReference>
<dbReference type="Proteomes" id="UP000816034">
    <property type="component" value="Unassembled WGS sequence"/>
</dbReference>
<keyword evidence="6" id="KW-0539">Nucleus</keyword>
<dbReference type="AlphaFoldDB" id="A0AA88GJX4"/>
<evidence type="ECO:0000256" key="1">
    <source>
        <dbReference type="ARBA" id="ARBA00004123"/>
    </source>
</evidence>
<dbReference type="PANTHER" id="PTHR47416:SF8">
    <property type="entry name" value="BASIC-LEUCINE ZIPPER TRANSCRIPTION FACTOR E-RELATED"/>
    <property type="match status" value="1"/>
</dbReference>
<dbReference type="PROSITE" id="PS50217">
    <property type="entry name" value="BZIP"/>
    <property type="match status" value="1"/>
</dbReference>
<protein>
    <recommendedName>
        <fullName evidence="8">BZIP domain-containing protein</fullName>
    </recommendedName>
</protein>
<reference evidence="9 10" key="1">
    <citation type="journal article" date="2018" name="BMC Genomics">
        <title>The genome of Naegleria lovaniensis, the basis for a comparative approach to unravel pathogenicity factors of the human pathogenic amoeba N. fowleri.</title>
        <authorList>
            <person name="Liechti N."/>
            <person name="Schurch N."/>
            <person name="Bruggmann R."/>
            <person name="Wittwer M."/>
        </authorList>
    </citation>
    <scope>NUCLEOTIDE SEQUENCE [LARGE SCALE GENOMIC DNA]</scope>
    <source>
        <strain evidence="9 10">ATCC 30569</strain>
    </source>
</reference>
<keyword evidence="5" id="KW-0804">Transcription</keyword>
<comment type="caution">
    <text evidence="9">The sequence shown here is derived from an EMBL/GenBank/DDBJ whole genome shotgun (WGS) entry which is preliminary data.</text>
</comment>
<evidence type="ECO:0000256" key="6">
    <source>
        <dbReference type="ARBA" id="ARBA00023242"/>
    </source>
</evidence>
<dbReference type="GeneID" id="68101350"/>
<evidence type="ECO:0000259" key="8">
    <source>
        <dbReference type="PROSITE" id="PS50217"/>
    </source>
</evidence>
<evidence type="ECO:0000256" key="7">
    <source>
        <dbReference type="SAM" id="MobiDB-lite"/>
    </source>
</evidence>
<evidence type="ECO:0000313" key="9">
    <source>
        <dbReference type="EMBL" id="KAG2377811.1"/>
    </source>
</evidence>
<sequence>MFVASVSPSSSPASTTDTHPFPQTQYPLHGFTYSSVPLPGYNPPSSVMYNNPFGNYFPPFPHQGQHYYTSPNSSSGSNLMEKSNVLLSDGGSNSESECKVILPESHSDPKKNVLSAMPIKKRALSNVVKKPLEESKQNEEPPATSTNVEVKKKQPRTKDSPTKSDESEKKRKKVRDENEELKKKERRLVRNRQSAQASRERKKQYIQSLEAKVAELENKVRELEEENIELKKKQKP</sequence>
<organism evidence="9 10">
    <name type="scientific">Naegleria lovaniensis</name>
    <name type="common">Amoeba</name>
    <dbReference type="NCBI Taxonomy" id="51637"/>
    <lineage>
        <taxon>Eukaryota</taxon>
        <taxon>Discoba</taxon>
        <taxon>Heterolobosea</taxon>
        <taxon>Tetramitia</taxon>
        <taxon>Eutetramitia</taxon>
        <taxon>Vahlkampfiidae</taxon>
        <taxon>Naegleria</taxon>
    </lineage>
</organism>
<evidence type="ECO:0000313" key="10">
    <source>
        <dbReference type="Proteomes" id="UP000816034"/>
    </source>
</evidence>
<evidence type="ECO:0000256" key="4">
    <source>
        <dbReference type="ARBA" id="ARBA00023125"/>
    </source>
</evidence>
<gene>
    <name evidence="9" type="ORF">C9374_008896</name>
</gene>
<feature type="compositionally biased region" description="Basic and acidic residues" evidence="7">
    <location>
        <begin position="130"/>
        <end position="139"/>
    </location>
</feature>
<keyword evidence="10" id="KW-1185">Reference proteome</keyword>
<dbReference type="Pfam" id="PF00170">
    <property type="entry name" value="bZIP_1"/>
    <property type="match status" value="1"/>
</dbReference>
<dbReference type="EMBL" id="PYSW02000036">
    <property type="protein sequence ID" value="KAG2377811.1"/>
    <property type="molecule type" value="Genomic_DNA"/>
</dbReference>
<feature type="compositionally biased region" description="Basic and acidic residues" evidence="7">
    <location>
        <begin position="149"/>
        <end position="183"/>
    </location>
</feature>
<dbReference type="GO" id="GO:0003677">
    <property type="term" value="F:DNA binding"/>
    <property type="evidence" value="ECO:0007669"/>
    <property type="project" value="UniProtKB-KW"/>
</dbReference>
<dbReference type="PROSITE" id="PS00036">
    <property type="entry name" value="BZIP_BASIC"/>
    <property type="match status" value="1"/>
</dbReference>
<keyword evidence="3" id="KW-0805">Transcription regulation</keyword>
<dbReference type="PANTHER" id="PTHR47416">
    <property type="entry name" value="BASIC-LEUCINE ZIPPER TRANSCRIPTION FACTOR F-RELATED"/>
    <property type="match status" value="1"/>
</dbReference>
<comment type="subcellular location">
    <subcellularLocation>
        <location evidence="1">Nucleus</location>
    </subcellularLocation>
</comment>
<accession>A0AA88GJX4</accession>
<dbReference type="InterPro" id="IPR004827">
    <property type="entry name" value="bZIP"/>
</dbReference>
<feature type="domain" description="BZIP" evidence="8">
    <location>
        <begin position="181"/>
        <end position="236"/>
    </location>
</feature>
<feature type="region of interest" description="Disordered" evidence="7">
    <location>
        <begin position="67"/>
        <end position="97"/>
    </location>
</feature>
<name>A0AA88GJX4_NAELO</name>
<dbReference type="SUPFAM" id="SSF57959">
    <property type="entry name" value="Leucine zipper domain"/>
    <property type="match status" value="1"/>
</dbReference>
<dbReference type="GO" id="GO:0003700">
    <property type="term" value="F:DNA-binding transcription factor activity"/>
    <property type="evidence" value="ECO:0007669"/>
    <property type="project" value="InterPro"/>
</dbReference>
<evidence type="ECO:0000256" key="3">
    <source>
        <dbReference type="ARBA" id="ARBA00023015"/>
    </source>
</evidence>
<dbReference type="CDD" id="cd14704">
    <property type="entry name" value="bZIP_HY5-like"/>
    <property type="match status" value="1"/>
</dbReference>
<dbReference type="GO" id="GO:0005634">
    <property type="term" value="C:nucleus"/>
    <property type="evidence" value="ECO:0007669"/>
    <property type="project" value="UniProtKB-SubCell"/>
</dbReference>
<evidence type="ECO:0000256" key="2">
    <source>
        <dbReference type="ARBA" id="ARBA00007163"/>
    </source>
</evidence>
<proteinExistence type="inferred from homology"/>
<feature type="region of interest" description="Disordered" evidence="7">
    <location>
        <begin position="1"/>
        <end position="24"/>
    </location>
</feature>
<feature type="compositionally biased region" description="Polar residues" evidence="7">
    <location>
        <begin position="67"/>
        <end position="81"/>
    </location>
</feature>
<feature type="region of interest" description="Disordered" evidence="7">
    <location>
        <begin position="127"/>
        <end position="205"/>
    </location>
</feature>
<evidence type="ECO:0000256" key="5">
    <source>
        <dbReference type="ARBA" id="ARBA00023163"/>
    </source>
</evidence>